<dbReference type="AlphaFoldDB" id="X6NWZ8"/>
<accession>X6NWZ8</accession>
<sequence length="164" mass="19234">MENEVRKLSSLSCCKKNDEALLTYLTDHKLVEPFEVEKVEIIESHHIEILFGSEISAQVFLLKFLKNEFHHKYFTLMPFTMNVHERNTHNTNNHNSSNNINNSNNSNNNNVNCHGMTNNSCLGDYHLLSEQQLCVLNLCVQKRSRDGKRSEHIIRRWRYLGVLY</sequence>
<evidence type="ECO:0000313" key="1">
    <source>
        <dbReference type="EMBL" id="ETO30373.1"/>
    </source>
</evidence>
<gene>
    <name evidence="1" type="ORF">RFI_06747</name>
</gene>
<comment type="caution">
    <text evidence="1">The sequence shown here is derived from an EMBL/GenBank/DDBJ whole genome shotgun (WGS) entry which is preliminary data.</text>
</comment>
<dbReference type="Proteomes" id="UP000023152">
    <property type="component" value="Unassembled WGS sequence"/>
</dbReference>
<keyword evidence="2" id="KW-1185">Reference proteome</keyword>
<reference evidence="1 2" key="1">
    <citation type="journal article" date="2013" name="Curr. Biol.">
        <title>The Genome of the Foraminiferan Reticulomyxa filosa.</title>
        <authorList>
            <person name="Glockner G."/>
            <person name="Hulsmann N."/>
            <person name="Schleicher M."/>
            <person name="Noegel A.A."/>
            <person name="Eichinger L."/>
            <person name="Gallinger C."/>
            <person name="Pawlowski J."/>
            <person name="Sierra R."/>
            <person name="Euteneuer U."/>
            <person name="Pillet L."/>
            <person name="Moustafa A."/>
            <person name="Platzer M."/>
            <person name="Groth M."/>
            <person name="Szafranski K."/>
            <person name="Schliwa M."/>
        </authorList>
    </citation>
    <scope>NUCLEOTIDE SEQUENCE [LARGE SCALE GENOMIC DNA]</scope>
</reference>
<protein>
    <submittedName>
        <fullName evidence="1">Uncharacterized protein</fullName>
    </submittedName>
</protein>
<feature type="non-terminal residue" evidence="1">
    <location>
        <position position="164"/>
    </location>
</feature>
<dbReference type="EMBL" id="ASPP01005513">
    <property type="protein sequence ID" value="ETO30373.1"/>
    <property type="molecule type" value="Genomic_DNA"/>
</dbReference>
<proteinExistence type="predicted"/>
<organism evidence="1 2">
    <name type="scientific">Reticulomyxa filosa</name>
    <dbReference type="NCBI Taxonomy" id="46433"/>
    <lineage>
        <taxon>Eukaryota</taxon>
        <taxon>Sar</taxon>
        <taxon>Rhizaria</taxon>
        <taxon>Retaria</taxon>
        <taxon>Foraminifera</taxon>
        <taxon>Monothalamids</taxon>
        <taxon>Reticulomyxidae</taxon>
        <taxon>Reticulomyxa</taxon>
    </lineage>
</organism>
<name>X6NWZ8_RETFI</name>
<evidence type="ECO:0000313" key="2">
    <source>
        <dbReference type="Proteomes" id="UP000023152"/>
    </source>
</evidence>